<evidence type="ECO:0000256" key="1">
    <source>
        <dbReference type="ARBA" id="ARBA00011073"/>
    </source>
</evidence>
<dbReference type="InterPro" id="IPR015500">
    <property type="entry name" value="Peptidase_S8_subtilisin-rel"/>
</dbReference>
<evidence type="ECO:0000256" key="3">
    <source>
        <dbReference type="ARBA" id="ARBA00022801"/>
    </source>
</evidence>
<evidence type="ECO:0000256" key="5">
    <source>
        <dbReference type="PROSITE-ProRule" id="PRU01240"/>
    </source>
</evidence>
<sequence>MPFPTSIVHPSGAKLSLVPDKVLVKVAHAEGARALADAADPLAELGLEPLTLEPPRAAAGSPVAGGLPDVDPHAEVNNSADLLFTRTNDGRKFKPADTAIAAGDGPTWVAPVYAADFGGTTEYLSPLADAVVLPAIVGDDQEQAKVLKDFGLVRDDTRSEWLGEFDVYTVTAGHRPAFEIRDELSRKLGTEVKLEFIPMIVPVAMQPNDPLFSSQWDMVQIGVGGSGTTGWDVQRGSSSVIVAILDEGVDLNHPDLVGQFAGNGINLGTMSGTGAPTGNHGTPCAGIAAAPVNNGTGTAGVAGGCRILPIAFATWSATEVAAGLRYARQQGARVVSMSFGWNAWDQSIINPAITEAHAAGMVLVAATHNHNTLNGITYPATHPLVIAVGASDQVDNRKSPSSPDGEGWGSNYGPEISVVAPGVRCPAPDRTGANGYTGNDYTMTFNGTSAATPHVAGLAALLISRKSSLTNVQVRNIIERTAAKVGTVPYATVAGYPNGTWNNEMGYGRIDVLGALQQVPVIPKFKWEDEVFKPLWKELDIKLIKREFDKPIHREIDIKRFVELDKIKGEIDEIKRTGREAPDLEPERLVDPVIDGLKMRLELLEKTVDRIGASFITPDARPDLD</sequence>
<feature type="region of interest" description="Disordered" evidence="6">
    <location>
        <begin position="392"/>
        <end position="411"/>
    </location>
</feature>
<evidence type="ECO:0000259" key="7">
    <source>
        <dbReference type="Pfam" id="PF00082"/>
    </source>
</evidence>
<dbReference type="PRINTS" id="PR00723">
    <property type="entry name" value="SUBTILISIN"/>
</dbReference>
<feature type="active site" description="Charge relay system" evidence="5">
    <location>
        <position position="280"/>
    </location>
</feature>
<evidence type="ECO:0000313" key="8">
    <source>
        <dbReference type="EMBL" id="SDL36686.1"/>
    </source>
</evidence>
<evidence type="ECO:0000256" key="6">
    <source>
        <dbReference type="SAM" id="MobiDB-lite"/>
    </source>
</evidence>
<dbReference type="PROSITE" id="PS00137">
    <property type="entry name" value="SUBTILASE_HIS"/>
    <property type="match status" value="1"/>
</dbReference>
<dbReference type="OrthoDB" id="5165638at2"/>
<reference evidence="8 9" key="1">
    <citation type="submission" date="2016-10" db="EMBL/GenBank/DDBJ databases">
        <authorList>
            <person name="de Groot N.N."/>
        </authorList>
    </citation>
    <scope>NUCLEOTIDE SEQUENCE [LARGE SCALE GENOMIC DNA]</scope>
    <source>
        <strain evidence="8 9">CGMCC 1.9159</strain>
    </source>
</reference>
<dbReference type="Proteomes" id="UP000199475">
    <property type="component" value="Unassembled WGS sequence"/>
</dbReference>
<dbReference type="STRING" id="686624.SAMN04488242_1241"/>
<evidence type="ECO:0000313" key="9">
    <source>
        <dbReference type="Proteomes" id="UP000199475"/>
    </source>
</evidence>
<keyword evidence="4 5" id="KW-0720">Serine protease</keyword>
<dbReference type="InterPro" id="IPR050131">
    <property type="entry name" value="Peptidase_S8_subtilisin-like"/>
</dbReference>
<organism evidence="8 9">
    <name type="scientific">Tessaracoccus oleiagri</name>
    <dbReference type="NCBI Taxonomy" id="686624"/>
    <lineage>
        <taxon>Bacteria</taxon>
        <taxon>Bacillati</taxon>
        <taxon>Actinomycetota</taxon>
        <taxon>Actinomycetes</taxon>
        <taxon>Propionibacteriales</taxon>
        <taxon>Propionibacteriaceae</taxon>
        <taxon>Tessaracoccus</taxon>
    </lineage>
</organism>
<dbReference type="Pfam" id="PF00082">
    <property type="entry name" value="Peptidase_S8"/>
    <property type="match status" value="1"/>
</dbReference>
<evidence type="ECO:0000256" key="2">
    <source>
        <dbReference type="ARBA" id="ARBA00022670"/>
    </source>
</evidence>
<dbReference type="RefSeq" id="WP_093250002.1">
    <property type="nucleotide sequence ID" value="NZ_FNGP01000002.1"/>
</dbReference>
<accession>A0A1G9JHK1</accession>
<dbReference type="InterPro" id="IPR023828">
    <property type="entry name" value="Peptidase_S8_Ser-AS"/>
</dbReference>
<feature type="active site" description="Charge relay system" evidence="5">
    <location>
        <position position="449"/>
    </location>
</feature>
<keyword evidence="9" id="KW-1185">Reference proteome</keyword>
<dbReference type="InterPro" id="IPR036852">
    <property type="entry name" value="Peptidase_S8/S53_dom_sf"/>
</dbReference>
<keyword evidence="3 5" id="KW-0378">Hydrolase</keyword>
<proteinExistence type="inferred from homology"/>
<dbReference type="InterPro" id="IPR022398">
    <property type="entry name" value="Peptidase_S8_His-AS"/>
</dbReference>
<dbReference type="AlphaFoldDB" id="A0A1G9JHK1"/>
<dbReference type="PROSITE" id="PS51892">
    <property type="entry name" value="SUBTILASE"/>
    <property type="match status" value="1"/>
</dbReference>
<dbReference type="SUPFAM" id="SSF52743">
    <property type="entry name" value="Subtilisin-like"/>
    <property type="match status" value="1"/>
</dbReference>
<feature type="active site" description="Charge relay system" evidence="5">
    <location>
        <position position="246"/>
    </location>
</feature>
<dbReference type="Gene3D" id="3.40.50.200">
    <property type="entry name" value="Peptidase S8/S53 domain"/>
    <property type="match status" value="1"/>
</dbReference>
<dbReference type="PROSITE" id="PS00138">
    <property type="entry name" value="SUBTILASE_SER"/>
    <property type="match status" value="1"/>
</dbReference>
<dbReference type="EMBL" id="FNGP01000002">
    <property type="protein sequence ID" value="SDL36686.1"/>
    <property type="molecule type" value="Genomic_DNA"/>
</dbReference>
<dbReference type="PANTHER" id="PTHR43806:SF11">
    <property type="entry name" value="CEREVISIN-RELATED"/>
    <property type="match status" value="1"/>
</dbReference>
<dbReference type="InterPro" id="IPR000209">
    <property type="entry name" value="Peptidase_S8/S53_dom"/>
</dbReference>
<gene>
    <name evidence="8" type="ORF">SAMN04488242_1241</name>
</gene>
<protein>
    <submittedName>
        <fullName evidence="8">Subtilase family protein</fullName>
    </submittedName>
</protein>
<dbReference type="GO" id="GO:0004252">
    <property type="term" value="F:serine-type endopeptidase activity"/>
    <property type="evidence" value="ECO:0007669"/>
    <property type="project" value="UniProtKB-UniRule"/>
</dbReference>
<feature type="domain" description="Peptidase S8/S53" evidence="7">
    <location>
        <begin position="238"/>
        <end position="508"/>
    </location>
</feature>
<evidence type="ECO:0000256" key="4">
    <source>
        <dbReference type="ARBA" id="ARBA00022825"/>
    </source>
</evidence>
<dbReference type="PANTHER" id="PTHR43806">
    <property type="entry name" value="PEPTIDASE S8"/>
    <property type="match status" value="1"/>
</dbReference>
<comment type="similarity">
    <text evidence="1 5">Belongs to the peptidase S8 family.</text>
</comment>
<dbReference type="GO" id="GO:0006508">
    <property type="term" value="P:proteolysis"/>
    <property type="evidence" value="ECO:0007669"/>
    <property type="project" value="UniProtKB-KW"/>
</dbReference>
<name>A0A1G9JHK1_9ACTN</name>
<keyword evidence="2 5" id="KW-0645">Protease</keyword>